<dbReference type="Pfam" id="PF12214">
    <property type="entry name" value="TPX2_importin"/>
    <property type="match status" value="2"/>
</dbReference>
<keyword evidence="13" id="KW-1185">Reference proteome</keyword>
<evidence type="ECO:0000256" key="4">
    <source>
        <dbReference type="ARBA" id="ARBA00022490"/>
    </source>
</evidence>
<evidence type="ECO:0000259" key="10">
    <source>
        <dbReference type="Pfam" id="PF06886"/>
    </source>
</evidence>
<evidence type="ECO:0000256" key="1">
    <source>
        <dbReference type="ARBA" id="ARBA00004123"/>
    </source>
</evidence>
<evidence type="ECO:0008006" key="14">
    <source>
        <dbReference type="Google" id="ProtNLM"/>
    </source>
</evidence>
<evidence type="ECO:0000259" key="11">
    <source>
        <dbReference type="Pfam" id="PF12214"/>
    </source>
</evidence>
<sequence length="797" mass="91470">MDCNTMIDETYEFSAPRFFDFATGETDEEMQIAENWFETALSYAPSPFMPRIRDGRSVQIESLCDFSDVEHSKKVKQSSDSAADGSSVTVEPALASEVENSARLGSKTVASVEISKEDQILHNEEPRRISIIDEIPLANKPCENNGTQCTQVQQNGIGKTVVVKEIVKAIEEISFPVVSVAQGQEVCTPKMQIIKKKTGQLLTDSKNNQTAKRIASLVKNPSSLKPKQESHLSQAKGVKPLGSKSVMTAKKTVTAQDFQQENQAIKRQKLEGGHSRQILNVKPQNLAHNKSRLGFTSTATTKLCSSTSKEDRKLYVREAAPPFISTAEMVRRFQSSTRDLDLPQRNSSVLHENTSSMIQSHRKPKLTLTRPKEPDFETSHRVRSVRVKSFAELEEEMMANIPKFKARPVNKKILEAPTLPALPRSTPQLPEFQEFQLKTMERANQNAETSSVVSTESFHRNQWNPNKLTEPKPPRLETMLRARPPKAKSSQELEQEELEKVPKFKARPLNKRIFESKGDMGLFSHPKRQVTRPHEFHFATDERIPQAKSVADLFDKLSLNSESRHDHQLPRITTPNPFHLNTEERGVEKERRFVVEVMQKQLEEERARVPKATPYPYTTDYPVIPPKPEPKQCTKPEPFQLESLVRHEEEIQREMEERRRLEKEEAHMRIFKAQPILKEDPLPVPEKERKPLTQVEEFALHVDHRAVDRAEFDKKIKEKEIMYKRYREESETAKMMEEEKALKQLRKTLVPHARPLPKFDNPFLPQKSSKETTKAKSPKLRVLQRKQRRTSVASQMR</sequence>
<dbReference type="GO" id="GO:0030295">
    <property type="term" value="F:protein kinase activator activity"/>
    <property type="evidence" value="ECO:0007669"/>
    <property type="project" value="TreeGrafter"/>
</dbReference>
<evidence type="ECO:0000256" key="3">
    <source>
        <dbReference type="ARBA" id="ARBA00005885"/>
    </source>
</evidence>
<dbReference type="Pfam" id="PF06886">
    <property type="entry name" value="TPX2"/>
    <property type="match status" value="1"/>
</dbReference>
<dbReference type="EMBL" id="KZ305053">
    <property type="protein sequence ID" value="PIA35190.1"/>
    <property type="molecule type" value="Genomic_DNA"/>
</dbReference>
<gene>
    <name evidence="12" type="ORF">AQUCO_03600092v1</name>
</gene>
<keyword evidence="7" id="KW-0539">Nucleus</keyword>
<feature type="compositionally biased region" description="Basic and acidic residues" evidence="9">
    <location>
        <begin position="370"/>
        <end position="380"/>
    </location>
</feature>
<dbReference type="Proteomes" id="UP000230069">
    <property type="component" value="Unassembled WGS sequence"/>
</dbReference>
<dbReference type="AlphaFoldDB" id="A0A2G5CVH3"/>
<dbReference type="OrthoDB" id="1684416at2759"/>
<comment type="similarity">
    <text evidence="3">Belongs to the TPX2 family.</text>
</comment>
<feature type="region of interest" description="Disordered" evidence="9">
    <location>
        <begin position="353"/>
        <end position="380"/>
    </location>
</feature>
<feature type="coiled-coil region" evidence="8">
    <location>
        <begin position="709"/>
        <end position="748"/>
    </location>
</feature>
<evidence type="ECO:0000313" key="12">
    <source>
        <dbReference type="EMBL" id="PIA35190.1"/>
    </source>
</evidence>
<feature type="region of interest" description="Disordered" evidence="9">
    <location>
        <begin position="750"/>
        <end position="797"/>
    </location>
</feature>
<evidence type="ECO:0000256" key="2">
    <source>
        <dbReference type="ARBA" id="ARBA00004186"/>
    </source>
</evidence>
<dbReference type="GO" id="GO:0090307">
    <property type="term" value="P:mitotic spindle assembly"/>
    <property type="evidence" value="ECO:0007669"/>
    <property type="project" value="TreeGrafter"/>
</dbReference>
<evidence type="ECO:0000256" key="5">
    <source>
        <dbReference type="ARBA" id="ARBA00022701"/>
    </source>
</evidence>
<organism evidence="12 13">
    <name type="scientific">Aquilegia coerulea</name>
    <name type="common">Rocky mountain columbine</name>
    <dbReference type="NCBI Taxonomy" id="218851"/>
    <lineage>
        <taxon>Eukaryota</taxon>
        <taxon>Viridiplantae</taxon>
        <taxon>Streptophyta</taxon>
        <taxon>Embryophyta</taxon>
        <taxon>Tracheophyta</taxon>
        <taxon>Spermatophyta</taxon>
        <taxon>Magnoliopsida</taxon>
        <taxon>Ranunculales</taxon>
        <taxon>Ranunculaceae</taxon>
        <taxon>Thalictroideae</taxon>
        <taxon>Aquilegia</taxon>
    </lineage>
</organism>
<dbReference type="GO" id="GO:0008017">
    <property type="term" value="F:microtubule binding"/>
    <property type="evidence" value="ECO:0007669"/>
    <property type="project" value="TreeGrafter"/>
</dbReference>
<dbReference type="InterPro" id="IPR027329">
    <property type="entry name" value="TPX2_C"/>
</dbReference>
<keyword evidence="5" id="KW-0493">Microtubule</keyword>
<evidence type="ECO:0000256" key="6">
    <source>
        <dbReference type="ARBA" id="ARBA00023212"/>
    </source>
</evidence>
<accession>A0A2G5CVH3</accession>
<dbReference type="InterPro" id="IPR009675">
    <property type="entry name" value="TPX2_fam"/>
</dbReference>
<keyword evidence="8" id="KW-0175">Coiled coil</keyword>
<dbReference type="PANTHER" id="PTHR14326:SF44">
    <property type="entry name" value="TARGETING PROTEIN FOR XKLP2"/>
    <property type="match status" value="1"/>
</dbReference>
<feature type="compositionally biased region" description="Basic residues" evidence="9">
    <location>
        <begin position="776"/>
        <end position="789"/>
    </location>
</feature>
<feature type="domain" description="TPX2 central" evidence="11">
    <location>
        <begin position="467"/>
        <end position="551"/>
    </location>
</feature>
<keyword evidence="6" id="KW-0206">Cytoskeleton</keyword>
<dbReference type="GO" id="GO:0005819">
    <property type="term" value="C:spindle"/>
    <property type="evidence" value="ECO:0007669"/>
    <property type="project" value="UniProtKB-SubCell"/>
</dbReference>
<feature type="compositionally biased region" description="Polar residues" evidence="9">
    <location>
        <begin position="450"/>
        <end position="467"/>
    </location>
</feature>
<feature type="region of interest" description="Disordered" evidence="9">
    <location>
        <begin position="450"/>
        <end position="473"/>
    </location>
</feature>
<evidence type="ECO:0000256" key="8">
    <source>
        <dbReference type="SAM" id="Coils"/>
    </source>
</evidence>
<dbReference type="FunCoup" id="A0A2G5CVH3">
    <property type="interactions" value="446"/>
</dbReference>
<comment type="subcellular location">
    <subcellularLocation>
        <location evidence="2">Cytoplasm</location>
        <location evidence="2">Cytoskeleton</location>
        <location evidence="2">Spindle</location>
    </subcellularLocation>
    <subcellularLocation>
        <location evidence="1">Nucleus</location>
    </subcellularLocation>
</comment>
<evidence type="ECO:0000313" key="13">
    <source>
        <dbReference type="Proteomes" id="UP000230069"/>
    </source>
</evidence>
<protein>
    <recommendedName>
        <fullName evidence="14">TPX2 C-terminal domain-containing protein</fullName>
    </recommendedName>
</protein>
<dbReference type="InterPro" id="IPR027330">
    <property type="entry name" value="TPX2_central_dom"/>
</dbReference>
<dbReference type="GO" id="GO:0005880">
    <property type="term" value="C:nuclear microtubule"/>
    <property type="evidence" value="ECO:0007669"/>
    <property type="project" value="TreeGrafter"/>
</dbReference>
<name>A0A2G5CVH3_AQUCA</name>
<evidence type="ECO:0000256" key="7">
    <source>
        <dbReference type="ARBA" id="ARBA00023242"/>
    </source>
</evidence>
<reference evidence="12 13" key="1">
    <citation type="submission" date="2017-09" db="EMBL/GenBank/DDBJ databases">
        <title>WGS assembly of Aquilegia coerulea Goldsmith.</title>
        <authorList>
            <person name="Hodges S."/>
            <person name="Kramer E."/>
            <person name="Nordborg M."/>
            <person name="Tomkins J."/>
            <person name="Borevitz J."/>
            <person name="Derieg N."/>
            <person name="Yan J."/>
            <person name="Mihaltcheva S."/>
            <person name="Hayes R.D."/>
            <person name="Rokhsar D."/>
        </authorList>
    </citation>
    <scope>NUCLEOTIDE SEQUENCE [LARGE SCALE GENOMIC DNA]</scope>
    <source>
        <strain evidence="13">cv. Goldsmith</strain>
    </source>
</reference>
<keyword evidence="4" id="KW-0963">Cytoplasm</keyword>
<dbReference type="PANTHER" id="PTHR14326">
    <property type="entry name" value="TARGETING PROTEIN FOR XKLP2"/>
    <property type="match status" value="1"/>
</dbReference>
<dbReference type="InParanoid" id="A0A2G5CVH3"/>
<feature type="domain" description="TPX2 C-terminal" evidence="10">
    <location>
        <begin position="698"/>
        <end position="774"/>
    </location>
</feature>
<dbReference type="STRING" id="218851.A0A2G5CVH3"/>
<feature type="domain" description="TPX2 central" evidence="11">
    <location>
        <begin position="367"/>
        <end position="454"/>
    </location>
</feature>
<dbReference type="GO" id="GO:0060236">
    <property type="term" value="P:regulation of mitotic spindle organization"/>
    <property type="evidence" value="ECO:0007669"/>
    <property type="project" value="InterPro"/>
</dbReference>
<proteinExistence type="inferred from homology"/>
<evidence type="ECO:0000256" key="9">
    <source>
        <dbReference type="SAM" id="MobiDB-lite"/>
    </source>
</evidence>